<evidence type="ECO:0000256" key="1">
    <source>
        <dbReference type="SAM" id="MobiDB-lite"/>
    </source>
</evidence>
<reference evidence="2" key="1">
    <citation type="submission" date="2023-04" db="EMBL/GenBank/DDBJ databases">
        <title>Phytophthora fragariaefolia NBRC 109709.</title>
        <authorList>
            <person name="Ichikawa N."/>
            <person name="Sato H."/>
            <person name="Tonouchi N."/>
        </authorList>
    </citation>
    <scope>NUCLEOTIDE SEQUENCE</scope>
    <source>
        <strain evidence="2">NBRC 109709</strain>
    </source>
</reference>
<protein>
    <submittedName>
        <fullName evidence="2">Unnamed protein product</fullName>
    </submittedName>
</protein>
<dbReference type="OrthoDB" id="157493at2759"/>
<evidence type="ECO:0000313" key="4">
    <source>
        <dbReference type="Proteomes" id="UP001165121"/>
    </source>
</evidence>
<organism evidence="2 4">
    <name type="scientific">Phytophthora fragariaefolia</name>
    <dbReference type="NCBI Taxonomy" id="1490495"/>
    <lineage>
        <taxon>Eukaryota</taxon>
        <taxon>Sar</taxon>
        <taxon>Stramenopiles</taxon>
        <taxon>Oomycota</taxon>
        <taxon>Peronosporomycetes</taxon>
        <taxon>Peronosporales</taxon>
        <taxon>Peronosporaceae</taxon>
        <taxon>Phytophthora</taxon>
    </lineage>
</organism>
<proteinExistence type="predicted"/>
<sequence length="133" mass="14588">MTSADGEVTHPSDLHDVAARPLQHRTQRTPRPDRRQGLRCAMAAVTTIVVSWFVNCVDATVGAFNAQQCIKCAGLKYCTIMNDQYLFDPITGYSRYGLNHRILLGVWPLSGSTTTGGESPLQATNDLDRCCLS</sequence>
<dbReference type="AlphaFoldDB" id="A0A9W6YGN3"/>
<evidence type="ECO:0000313" key="2">
    <source>
        <dbReference type="EMBL" id="GMF80353.1"/>
    </source>
</evidence>
<name>A0A9W6YGN3_9STRA</name>
<evidence type="ECO:0000313" key="3">
    <source>
        <dbReference type="EMBL" id="GMF80358.1"/>
    </source>
</evidence>
<gene>
    <name evidence="2" type="ORF">Pfra01_002863500</name>
    <name evidence="3" type="ORF">Pfra01_002863700</name>
</gene>
<dbReference type="EMBL" id="BSXT01010506">
    <property type="protein sequence ID" value="GMF80358.1"/>
    <property type="molecule type" value="Genomic_DNA"/>
</dbReference>
<comment type="caution">
    <text evidence="2">The sequence shown here is derived from an EMBL/GenBank/DDBJ whole genome shotgun (WGS) entry which is preliminary data.</text>
</comment>
<feature type="region of interest" description="Disordered" evidence="1">
    <location>
        <begin position="1"/>
        <end position="36"/>
    </location>
</feature>
<dbReference type="EMBL" id="BSXT01010506">
    <property type="protein sequence ID" value="GMF80353.1"/>
    <property type="molecule type" value="Genomic_DNA"/>
</dbReference>
<feature type="compositionally biased region" description="Basic and acidic residues" evidence="1">
    <location>
        <begin position="7"/>
        <end position="18"/>
    </location>
</feature>
<dbReference type="Proteomes" id="UP001165121">
    <property type="component" value="Unassembled WGS sequence"/>
</dbReference>
<keyword evidence="4" id="KW-1185">Reference proteome</keyword>
<accession>A0A9W6YGN3</accession>